<evidence type="ECO:0000313" key="3">
    <source>
        <dbReference type="EMBL" id="RTQ46840.1"/>
    </source>
</evidence>
<dbReference type="AlphaFoldDB" id="A0A431TYA1"/>
<dbReference type="Pfam" id="PF12158">
    <property type="entry name" value="DUF3592"/>
    <property type="match status" value="1"/>
</dbReference>
<keyword evidence="1" id="KW-0812">Transmembrane</keyword>
<dbReference type="RefSeq" id="WP_126695160.1">
    <property type="nucleotide sequence ID" value="NZ_RXOF01000014.1"/>
</dbReference>
<keyword evidence="1" id="KW-1133">Transmembrane helix</keyword>
<dbReference type="Proteomes" id="UP000282184">
    <property type="component" value="Unassembled WGS sequence"/>
</dbReference>
<evidence type="ECO:0000313" key="4">
    <source>
        <dbReference type="Proteomes" id="UP000282184"/>
    </source>
</evidence>
<comment type="caution">
    <text evidence="3">The sequence shown here is derived from an EMBL/GenBank/DDBJ whole genome shotgun (WGS) entry which is preliminary data.</text>
</comment>
<feature type="domain" description="DUF3592" evidence="2">
    <location>
        <begin position="46"/>
        <end position="112"/>
    </location>
</feature>
<dbReference type="OrthoDB" id="884541at2"/>
<reference evidence="3 4" key="1">
    <citation type="submission" date="2018-12" db="EMBL/GenBank/DDBJ databases">
        <title>Hymenobacter gummosus sp. nov., isolated from a spring.</title>
        <authorList>
            <person name="Nie L."/>
        </authorList>
    </citation>
    <scope>NUCLEOTIDE SEQUENCE [LARGE SCALE GENOMIC DNA]</scope>
    <source>
        <strain evidence="3 4">KCTC 52166</strain>
    </source>
</reference>
<evidence type="ECO:0000256" key="1">
    <source>
        <dbReference type="SAM" id="Phobius"/>
    </source>
</evidence>
<dbReference type="InterPro" id="IPR021994">
    <property type="entry name" value="DUF3592"/>
</dbReference>
<feature type="transmembrane region" description="Helical" evidence="1">
    <location>
        <begin position="12"/>
        <end position="31"/>
    </location>
</feature>
<proteinExistence type="predicted"/>
<protein>
    <submittedName>
        <fullName evidence="3">DUF3592 domain-containing protein</fullName>
    </submittedName>
</protein>
<gene>
    <name evidence="3" type="ORF">EJV47_20940</name>
</gene>
<sequence length="141" mass="15372">MPVATPHFSETSFSAAPLLVLGSLLLGVAALQWRHRTRIRQTGQRTTGTIIRLETDARDDHEYFYPVVEFEHPQGVLTQRYVWGAAGSASYTVGQSVIVFYDPARPTVFVLGTVRAEPTTWLLALMGLGLLLGGICVLSAA</sequence>
<feature type="transmembrane region" description="Helical" evidence="1">
    <location>
        <begin position="121"/>
        <end position="140"/>
    </location>
</feature>
<evidence type="ECO:0000259" key="2">
    <source>
        <dbReference type="Pfam" id="PF12158"/>
    </source>
</evidence>
<organism evidence="3 4">
    <name type="scientific">Hymenobacter gummosus</name>
    <dbReference type="NCBI Taxonomy" id="1776032"/>
    <lineage>
        <taxon>Bacteria</taxon>
        <taxon>Pseudomonadati</taxon>
        <taxon>Bacteroidota</taxon>
        <taxon>Cytophagia</taxon>
        <taxon>Cytophagales</taxon>
        <taxon>Hymenobacteraceae</taxon>
        <taxon>Hymenobacter</taxon>
    </lineage>
</organism>
<accession>A0A431TYA1</accession>
<name>A0A431TYA1_9BACT</name>
<keyword evidence="1" id="KW-0472">Membrane</keyword>
<keyword evidence="4" id="KW-1185">Reference proteome</keyword>
<feature type="transmembrane region" description="Helical" evidence="1">
    <location>
        <begin position="81"/>
        <end position="101"/>
    </location>
</feature>
<dbReference type="EMBL" id="RXOF01000014">
    <property type="protein sequence ID" value="RTQ46840.1"/>
    <property type="molecule type" value="Genomic_DNA"/>
</dbReference>